<sequence>MLGMMGFSPALTQAAYRVGDSCTNNLAPLSYYVPVMIGFYEQYKQDADQEVGIGTLISLQLPFSILYLILFTALLVFWFTMGWPLGPGADLHIPMP</sequence>
<name>A0A644ZFI6_9ZZZZ</name>
<keyword evidence="1" id="KW-0812">Transmembrane</keyword>
<feature type="transmembrane region" description="Helical" evidence="1">
    <location>
        <begin position="65"/>
        <end position="86"/>
    </location>
</feature>
<dbReference type="PANTHER" id="PTHR30282:SF0">
    <property type="entry name" value="P-AMINOBENZOYL-GLUTAMATE TRANSPORT PROTEIN"/>
    <property type="match status" value="1"/>
</dbReference>
<keyword evidence="1" id="KW-1133">Transmembrane helix</keyword>
<dbReference type="InterPro" id="IPR004697">
    <property type="entry name" value="AbgT"/>
</dbReference>
<dbReference type="AlphaFoldDB" id="A0A644ZFI6"/>
<dbReference type="GO" id="GO:1902604">
    <property type="term" value="P:p-aminobenzoyl-glutamate transmembrane transport"/>
    <property type="evidence" value="ECO:0007669"/>
    <property type="project" value="InterPro"/>
</dbReference>
<gene>
    <name evidence="2" type="primary">abgT_10</name>
    <name evidence="2" type="ORF">SDC9_84090</name>
</gene>
<keyword evidence="1" id="KW-0472">Membrane</keyword>
<dbReference type="PANTHER" id="PTHR30282">
    <property type="entry name" value="P-AMINOBENZOYL GLUTAMATE TRANSPORTER"/>
    <property type="match status" value="1"/>
</dbReference>
<dbReference type="Pfam" id="PF03806">
    <property type="entry name" value="ABG_transport"/>
    <property type="match status" value="1"/>
</dbReference>
<evidence type="ECO:0000256" key="1">
    <source>
        <dbReference type="SAM" id="Phobius"/>
    </source>
</evidence>
<dbReference type="EMBL" id="VSSQ01007958">
    <property type="protein sequence ID" value="MPM37473.1"/>
    <property type="molecule type" value="Genomic_DNA"/>
</dbReference>
<proteinExistence type="predicted"/>
<comment type="caution">
    <text evidence="2">The sequence shown here is derived from an EMBL/GenBank/DDBJ whole genome shotgun (WGS) entry which is preliminary data.</text>
</comment>
<protein>
    <submittedName>
        <fullName evidence="2">p-aminobenzoyl-glutamate transport protein</fullName>
    </submittedName>
</protein>
<dbReference type="GO" id="GO:0015558">
    <property type="term" value="F:secondary active p-aminobenzoyl-glutamate transmembrane transporter activity"/>
    <property type="evidence" value="ECO:0007669"/>
    <property type="project" value="InterPro"/>
</dbReference>
<accession>A0A644ZFI6</accession>
<reference evidence="2" key="1">
    <citation type="submission" date="2019-08" db="EMBL/GenBank/DDBJ databases">
        <authorList>
            <person name="Kucharzyk K."/>
            <person name="Murdoch R.W."/>
            <person name="Higgins S."/>
            <person name="Loffler F."/>
        </authorList>
    </citation>
    <scope>NUCLEOTIDE SEQUENCE</scope>
</reference>
<organism evidence="2">
    <name type="scientific">bioreactor metagenome</name>
    <dbReference type="NCBI Taxonomy" id="1076179"/>
    <lineage>
        <taxon>unclassified sequences</taxon>
        <taxon>metagenomes</taxon>
        <taxon>ecological metagenomes</taxon>
    </lineage>
</organism>
<evidence type="ECO:0000313" key="2">
    <source>
        <dbReference type="EMBL" id="MPM37473.1"/>
    </source>
</evidence>